<evidence type="ECO:0000256" key="1">
    <source>
        <dbReference type="SAM" id="Phobius"/>
    </source>
</evidence>
<reference evidence="2" key="2">
    <citation type="submission" date="2016-06" db="EMBL/GenBank/DDBJ databases">
        <title>The genome of a short-lived fish provides insights into sex chromosome evolution and the genetic control of aging.</title>
        <authorList>
            <person name="Reichwald K."/>
            <person name="Felder M."/>
            <person name="Petzold A."/>
            <person name="Koch P."/>
            <person name="Groth M."/>
            <person name="Platzer M."/>
        </authorList>
    </citation>
    <scope>NUCLEOTIDE SEQUENCE</scope>
    <source>
        <tissue evidence="2">Brain</tissue>
    </source>
</reference>
<keyword evidence="1" id="KW-0812">Transmembrane</keyword>
<reference evidence="2" key="1">
    <citation type="submission" date="2016-05" db="EMBL/GenBank/DDBJ databases">
        <authorList>
            <person name="Lavstsen T."/>
            <person name="Jespersen J.S."/>
        </authorList>
    </citation>
    <scope>NUCLEOTIDE SEQUENCE</scope>
    <source>
        <tissue evidence="2">Brain</tissue>
    </source>
</reference>
<dbReference type="EMBL" id="HAEC01006307">
    <property type="protein sequence ID" value="SBQ74445.1"/>
    <property type="molecule type" value="Transcribed_RNA"/>
</dbReference>
<proteinExistence type="predicted"/>
<feature type="transmembrane region" description="Helical" evidence="1">
    <location>
        <begin position="20"/>
        <end position="43"/>
    </location>
</feature>
<gene>
    <name evidence="2" type="primary">BX640584.1</name>
</gene>
<dbReference type="AlphaFoldDB" id="A0A1A8GVB3"/>
<protein>
    <submittedName>
        <fullName evidence="2">Uncharacterized protein</fullName>
    </submittedName>
</protein>
<sequence>YFSFPLSEDFKFRVSLFMVLTFKVASFFFCNGLALCLCCLCLCL</sequence>
<keyword evidence="1" id="KW-0472">Membrane</keyword>
<name>A0A1A8GVB3_9TELE</name>
<evidence type="ECO:0000313" key="2">
    <source>
        <dbReference type="EMBL" id="SBQ74445.1"/>
    </source>
</evidence>
<accession>A0A1A8GVB3</accession>
<feature type="non-terminal residue" evidence="2">
    <location>
        <position position="1"/>
    </location>
</feature>
<organism evidence="2">
    <name type="scientific">Nothobranchius korthausae</name>
    <dbReference type="NCBI Taxonomy" id="1143690"/>
    <lineage>
        <taxon>Eukaryota</taxon>
        <taxon>Metazoa</taxon>
        <taxon>Chordata</taxon>
        <taxon>Craniata</taxon>
        <taxon>Vertebrata</taxon>
        <taxon>Euteleostomi</taxon>
        <taxon>Actinopterygii</taxon>
        <taxon>Neopterygii</taxon>
        <taxon>Teleostei</taxon>
        <taxon>Neoteleostei</taxon>
        <taxon>Acanthomorphata</taxon>
        <taxon>Ovalentaria</taxon>
        <taxon>Atherinomorphae</taxon>
        <taxon>Cyprinodontiformes</taxon>
        <taxon>Nothobranchiidae</taxon>
        <taxon>Nothobranchius</taxon>
    </lineage>
</organism>
<feature type="non-terminal residue" evidence="2">
    <location>
        <position position="44"/>
    </location>
</feature>
<keyword evidence="1" id="KW-1133">Transmembrane helix</keyword>